<dbReference type="InterPro" id="IPR000489">
    <property type="entry name" value="Pterin-binding_dom"/>
</dbReference>
<dbReference type="CDD" id="cd00739">
    <property type="entry name" value="DHPS"/>
    <property type="match status" value="1"/>
</dbReference>
<dbReference type="GO" id="GO:0004156">
    <property type="term" value="F:dihydropteroate synthase activity"/>
    <property type="evidence" value="ECO:0007669"/>
    <property type="project" value="UniProtKB-EC"/>
</dbReference>
<dbReference type="PANTHER" id="PTHR20941">
    <property type="entry name" value="FOLATE SYNTHESIS PROTEINS"/>
    <property type="match status" value="1"/>
</dbReference>
<comment type="pathway">
    <text evidence="3 13">Cofactor biosynthesis; tetrahydrofolate biosynthesis; 7,8-dihydrofolate from 2-amino-4-hydroxy-6-hydroxymethyl-7,8-dihydropteridine diphosphate and 4-aminobenzoate: step 1/2.</text>
</comment>
<dbReference type="EC" id="2.5.1.15" evidence="5 13"/>
<evidence type="ECO:0000256" key="5">
    <source>
        <dbReference type="ARBA" id="ARBA00012458"/>
    </source>
</evidence>
<gene>
    <name evidence="15" type="primary">folP</name>
    <name evidence="15" type="ORF">G8S53_11175</name>
</gene>
<evidence type="ECO:0000256" key="9">
    <source>
        <dbReference type="ARBA" id="ARBA00022842"/>
    </source>
</evidence>
<accession>A0A9Q3VBH9</accession>
<evidence type="ECO:0000256" key="7">
    <source>
        <dbReference type="ARBA" id="ARBA00022679"/>
    </source>
</evidence>
<comment type="function">
    <text evidence="12 13">Catalyzes the condensation of para-aminobenzoate (pABA) with 6-hydroxymethyl-7,8-dihydropterin diphosphate (DHPt-PP) to form 7,8-dihydropteroate (H2Pte), the immediate precursor of folate derivatives.</text>
</comment>
<evidence type="ECO:0000256" key="12">
    <source>
        <dbReference type="ARBA" id="ARBA00053449"/>
    </source>
</evidence>
<comment type="similarity">
    <text evidence="4 13">Belongs to the DHPS family.</text>
</comment>
<keyword evidence="9 13" id="KW-0460">Magnesium</keyword>
<reference evidence="15" key="1">
    <citation type="submission" date="2020-02" db="EMBL/GenBank/DDBJ databases">
        <authorList>
            <person name="Fillo S."/>
            <person name="Giordani F."/>
            <person name="Tonon E."/>
            <person name="Drigo I."/>
            <person name="Anselmo A."/>
            <person name="Fortunato A."/>
            <person name="Bano L."/>
            <person name="Lista F."/>
        </authorList>
    </citation>
    <scope>NUCLEOTIDE SEQUENCE</scope>
    <source>
        <strain evidence="15">IZSVe-TV_9877_3_12</strain>
    </source>
</reference>
<evidence type="ECO:0000256" key="4">
    <source>
        <dbReference type="ARBA" id="ARBA00009503"/>
    </source>
</evidence>
<dbReference type="PROSITE" id="PS50972">
    <property type="entry name" value="PTERIN_BINDING"/>
    <property type="match status" value="1"/>
</dbReference>
<dbReference type="GO" id="GO:0005829">
    <property type="term" value="C:cytosol"/>
    <property type="evidence" value="ECO:0007669"/>
    <property type="project" value="TreeGrafter"/>
</dbReference>
<dbReference type="PANTHER" id="PTHR20941:SF1">
    <property type="entry name" value="FOLIC ACID SYNTHESIS PROTEIN FOL1"/>
    <property type="match status" value="1"/>
</dbReference>
<reference evidence="15" key="2">
    <citation type="journal article" date="2021" name="Microorganisms">
        <title>Extensive Genome Exploration of Clostridium botulinum Group III Field Strains.</title>
        <authorList>
            <person name="Fillo S."/>
            <person name="Giordani F."/>
            <person name="Tonon E."/>
            <person name="Drigo I."/>
            <person name="Anselmo A."/>
            <person name="Fortunato A."/>
            <person name="Lista F."/>
            <person name="Bano L."/>
        </authorList>
    </citation>
    <scope>NUCLEOTIDE SEQUENCE</scope>
    <source>
        <strain evidence="15">IZSVe-TV_9877_3_12</strain>
    </source>
</reference>
<proteinExistence type="inferred from homology"/>
<dbReference type="Gene3D" id="3.20.20.20">
    <property type="entry name" value="Dihydropteroate synthase-like"/>
    <property type="match status" value="1"/>
</dbReference>
<comment type="cofactor">
    <cofactor evidence="2 13">
        <name>Mg(2+)</name>
        <dbReference type="ChEBI" id="CHEBI:18420"/>
    </cofactor>
</comment>
<dbReference type="GO" id="GO:0046654">
    <property type="term" value="P:tetrahydrofolate biosynthetic process"/>
    <property type="evidence" value="ECO:0007669"/>
    <property type="project" value="TreeGrafter"/>
</dbReference>
<dbReference type="AlphaFoldDB" id="A0A9Q3VBH9"/>
<evidence type="ECO:0000256" key="13">
    <source>
        <dbReference type="RuleBase" id="RU361205"/>
    </source>
</evidence>
<dbReference type="NCBIfam" id="TIGR01496">
    <property type="entry name" value="DHPS"/>
    <property type="match status" value="1"/>
</dbReference>
<dbReference type="Proteomes" id="UP000813637">
    <property type="component" value="Unassembled WGS sequence"/>
</dbReference>
<dbReference type="PROSITE" id="PS00793">
    <property type="entry name" value="DHPS_2"/>
    <property type="match status" value="1"/>
</dbReference>
<comment type="caution">
    <text evidence="15">The sequence shown here is derived from an EMBL/GenBank/DDBJ whole genome shotgun (WGS) entry which is preliminary data.</text>
</comment>
<comment type="catalytic activity">
    <reaction evidence="1">
        <text>(7,8-dihydropterin-6-yl)methyl diphosphate + 4-aminobenzoate = 7,8-dihydropteroate + diphosphate</text>
        <dbReference type="Rhea" id="RHEA:19949"/>
        <dbReference type="ChEBI" id="CHEBI:17836"/>
        <dbReference type="ChEBI" id="CHEBI:17839"/>
        <dbReference type="ChEBI" id="CHEBI:33019"/>
        <dbReference type="ChEBI" id="CHEBI:72950"/>
        <dbReference type="EC" id="2.5.1.15"/>
    </reaction>
</comment>
<evidence type="ECO:0000256" key="11">
    <source>
        <dbReference type="ARBA" id="ARBA00030193"/>
    </source>
</evidence>
<dbReference type="PROSITE" id="PS00792">
    <property type="entry name" value="DHPS_1"/>
    <property type="match status" value="1"/>
</dbReference>
<dbReference type="SUPFAM" id="SSF51717">
    <property type="entry name" value="Dihydropteroate synthetase-like"/>
    <property type="match status" value="1"/>
</dbReference>
<dbReference type="InterPro" id="IPR045031">
    <property type="entry name" value="DHP_synth-like"/>
</dbReference>
<dbReference type="Pfam" id="PF00809">
    <property type="entry name" value="Pterin_bind"/>
    <property type="match status" value="1"/>
</dbReference>
<organism evidence="15 16">
    <name type="scientific">Clostridium botulinum C</name>
    <dbReference type="NCBI Taxonomy" id="36828"/>
    <lineage>
        <taxon>Bacteria</taxon>
        <taxon>Bacillati</taxon>
        <taxon>Bacillota</taxon>
        <taxon>Clostridia</taxon>
        <taxon>Eubacteriales</taxon>
        <taxon>Clostridiaceae</taxon>
        <taxon>Clostridium</taxon>
    </lineage>
</organism>
<evidence type="ECO:0000256" key="6">
    <source>
        <dbReference type="ARBA" id="ARBA00016919"/>
    </source>
</evidence>
<dbReference type="GO" id="GO:0046656">
    <property type="term" value="P:folic acid biosynthetic process"/>
    <property type="evidence" value="ECO:0007669"/>
    <property type="project" value="UniProtKB-KW"/>
</dbReference>
<evidence type="ECO:0000256" key="10">
    <source>
        <dbReference type="ARBA" id="ARBA00022909"/>
    </source>
</evidence>
<evidence type="ECO:0000256" key="2">
    <source>
        <dbReference type="ARBA" id="ARBA00001946"/>
    </source>
</evidence>
<evidence type="ECO:0000256" key="3">
    <source>
        <dbReference type="ARBA" id="ARBA00004763"/>
    </source>
</evidence>
<dbReference type="GO" id="GO:0046872">
    <property type="term" value="F:metal ion binding"/>
    <property type="evidence" value="ECO:0007669"/>
    <property type="project" value="UniProtKB-KW"/>
</dbReference>
<keyword evidence="10 13" id="KW-0289">Folate biosynthesis</keyword>
<name>A0A9Q3VBH9_CLOBO</name>
<evidence type="ECO:0000313" key="15">
    <source>
        <dbReference type="EMBL" id="MCD3195831.1"/>
    </source>
</evidence>
<evidence type="ECO:0000313" key="16">
    <source>
        <dbReference type="Proteomes" id="UP000813637"/>
    </source>
</evidence>
<keyword evidence="7 13" id="KW-0808">Transferase</keyword>
<dbReference type="FunFam" id="3.20.20.20:FF:000006">
    <property type="entry name" value="Dihydropteroate synthase"/>
    <property type="match status" value="1"/>
</dbReference>
<evidence type="ECO:0000259" key="14">
    <source>
        <dbReference type="PROSITE" id="PS50972"/>
    </source>
</evidence>
<sequence length="270" mass="29780">MKIGSKTFELGKQTYIMGILNATPDSFSDGGKFNNIEKAINYAKEMINAGADIIDIGGESTRPNHVPVDEEEEIKRVIPIIKALSQEIDVPISIDTYKGRVAELAIKAGASLINDVWGFKKDDNIARIAAKYDVACCLMHNRTNKNYNNFIEDVVCDLQESIDIALKAGVKKEKIMIDPGFGFAKTPDQNLQIMNELEKLHNLGYPILLGTSRKSTIGLILDLPVDERVEGTIATTVIGIMKGCDFVRVHDVKENLRAAIMTDAILKSNK</sequence>
<feature type="domain" description="Pterin-binding" evidence="14">
    <location>
        <begin position="14"/>
        <end position="261"/>
    </location>
</feature>
<evidence type="ECO:0000256" key="8">
    <source>
        <dbReference type="ARBA" id="ARBA00022723"/>
    </source>
</evidence>
<keyword evidence="8 13" id="KW-0479">Metal-binding</keyword>
<protein>
    <recommendedName>
        <fullName evidence="6 13">Dihydropteroate synthase</fullName>
        <shortName evidence="13">DHPS</shortName>
        <ecNumber evidence="5 13">2.5.1.15</ecNumber>
    </recommendedName>
    <alternativeName>
        <fullName evidence="11 13">Dihydropteroate pyrophosphorylase</fullName>
    </alternativeName>
</protein>
<dbReference type="RefSeq" id="WP_003379231.1">
    <property type="nucleotide sequence ID" value="NZ_JAAMYB010000017.1"/>
</dbReference>
<dbReference type="InterPro" id="IPR006390">
    <property type="entry name" value="DHP_synth_dom"/>
</dbReference>
<dbReference type="InterPro" id="IPR011005">
    <property type="entry name" value="Dihydropteroate_synth-like_sf"/>
</dbReference>
<evidence type="ECO:0000256" key="1">
    <source>
        <dbReference type="ARBA" id="ARBA00000012"/>
    </source>
</evidence>
<dbReference type="EMBL" id="JAAMYB010000017">
    <property type="protein sequence ID" value="MCD3195831.1"/>
    <property type="molecule type" value="Genomic_DNA"/>
</dbReference>